<evidence type="ECO:0000313" key="9">
    <source>
        <dbReference type="Proteomes" id="UP001162164"/>
    </source>
</evidence>
<dbReference type="Gene3D" id="1.20.1080.10">
    <property type="entry name" value="Glycerol uptake facilitator protein"/>
    <property type="match status" value="1"/>
</dbReference>
<evidence type="ECO:0000256" key="3">
    <source>
        <dbReference type="ARBA" id="ARBA00022989"/>
    </source>
</evidence>
<evidence type="ECO:0000256" key="5">
    <source>
        <dbReference type="RuleBase" id="RU000477"/>
    </source>
</evidence>
<keyword evidence="9" id="KW-1185">Reference proteome</keyword>
<keyword evidence="4 7" id="KW-0472">Membrane</keyword>
<sequence>MDSYRKWIGTSSLTIGSTYAACSFVSMPYLNPARSLGPSFVLNKWDNHWVYWLGPLLGGIASGLFYEYIFNQKRLKKVKETHEDESSSMNSDEIDNYGDLDKPEPPKFEATYSNYRSNLNGGQNYCASVYSAPASKLETGESLYAGTKSLYCNSPPLTRANLNRSQSVYAKSNSGINKDILPKPGPLVPTQSMYPLRINHQSHIQNQNVQNQLQQRSESSYGVRGITPGLANRTESHATTERQRDNYLTAERQRDNYSTNERPRRDNYSVIDGTYGTRNNPSSSSSEIGGKFEDGSKVNRGRPESMYGMLAQARRVQSAQSDDSNYNAYTANSSSRNAAGSVNNASYHNSENRGNYLSKSNYSGPPIARSLAASENRPNQTTNANSYHHQHSPNPQY</sequence>
<dbReference type="Proteomes" id="UP001162164">
    <property type="component" value="Unassembled WGS sequence"/>
</dbReference>
<feature type="compositionally biased region" description="Basic and acidic residues" evidence="6">
    <location>
        <begin position="234"/>
        <end position="267"/>
    </location>
</feature>
<accession>A0ABQ9JRA7</accession>
<gene>
    <name evidence="8" type="ORF">NQ317_018723</name>
</gene>
<comment type="similarity">
    <text evidence="5">Belongs to the MIP/aquaporin (TC 1.A.8) family.</text>
</comment>
<keyword evidence="2 5" id="KW-0812">Transmembrane</keyword>
<organism evidence="8 9">
    <name type="scientific">Molorchus minor</name>
    <dbReference type="NCBI Taxonomy" id="1323400"/>
    <lineage>
        <taxon>Eukaryota</taxon>
        <taxon>Metazoa</taxon>
        <taxon>Ecdysozoa</taxon>
        <taxon>Arthropoda</taxon>
        <taxon>Hexapoda</taxon>
        <taxon>Insecta</taxon>
        <taxon>Pterygota</taxon>
        <taxon>Neoptera</taxon>
        <taxon>Endopterygota</taxon>
        <taxon>Coleoptera</taxon>
        <taxon>Polyphaga</taxon>
        <taxon>Cucujiformia</taxon>
        <taxon>Chrysomeloidea</taxon>
        <taxon>Cerambycidae</taxon>
        <taxon>Lamiinae</taxon>
        <taxon>Monochamini</taxon>
        <taxon>Molorchus</taxon>
    </lineage>
</organism>
<dbReference type="SUPFAM" id="SSF81338">
    <property type="entry name" value="Aquaporin-like"/>
    <property type="match status" value="1"/>
</dbReference>
<evidence type="ECO:0000256" key="6">
    <source>
        <dbReference type="SAM" id="MobiDB-lite"/>
    </source>
</evidence>
<evidence type="ECO:0000256" key="2">
    <source>
        <dbReference type="ARBA" id="ARBA00022692"/>
    </source>
</evidence>
<dbReference type="PRINTS" id="PR00783">
    <property type="entry name" value="MINTRINSICP"/>
</dbReference>
<comment type="subcellular location">
    <subcellularLocation>
        <location evidence="1">Membrane</location>
        <topology evidence="1">Multi-pass membrane protein</topology>
    </subcellularLocation>
</comment>
<dbReference type="Pfam" id="PF00230">
    <property type="entry name" value="MIP"/>
    <property type="match status" value="1"/>
</dbReference>
<dbReference type="InterPro" id="IPR023271">
    <property type="entry name" value="Aquaporin-like"/>
</dbReference>
<comment type="caution">
    <text evidence="8">The sequence shown here is derived from an EMBL/GenBank/DDBJ whole genome shotgun (WGS) entry which is preliminary data.</text>
</comment>
<evidence type="ECO:0000256" key="7">
    <source>
        <dbReference type="SAM" id="Phobius"/>
    </source>
</evidence>
<feature type="compositionally biased region" description="Polar residues" evidence="6">
    <location>
        <begin position="276"/>
        <end position="287"/>
    </location>
</feature>
<dbReference type="PANTHER" id="PTHR19139:SF268">
    <property type="entry name" value="NEUROGENIC PROTEIN BIG BRAIN"/>
    <property type="match status" value="1"/>
</dbReference>
<feature type="transmembrane region" description="Helical" evidence="7">
    <location>
        <begin position="49"/>
        <end position="69"/>
    </location>
</feature>
<feature type="compositionally biased region" description="Low complexity" evidence="6">
    <location>
        <begin position="324"/>
        <end position="339"/>
    </location>
</feature>
<dbReference type="InterPro" id="IPR000425">
    <property type="entry name" value="MIP"/>
</dbReference>
<keyword evidence="5" id="KW-0813">Transport</keyword>
<name>A0ABQ9JRA7_9CUCU</name>
<evidence type="ECO:0000256" key="1">
    <source>
        <dbReference type="ARBA" id="ARBA00004141"/>
    </source>
</evidence>
<evidence type="ECO:0008006" key="10">
    <source>
        <dbReference type="Google" id="ProtNLM"/>
    </source>
</evidence>
<feature type="compositionally biased region" description="Polar residues" evidence="6">
    <location>
        <begin position="340"/>
        <end position="363"/>
    </location>
</feature>
<feature type="transmembrane region" description="Helical" evidence="7">
    <location>
        <begin position="7"/>
        <end position="29"/>
    </location>
</feature>
<dbReference type="EMBL" id="JAPWTJ010000251">
    <property type="protein sequence ID" value="KAJ8980595.1"/>
    <property type="molecule type" value="Genomic_DNA"/>
</dbReference>
<protein>
    <recommendedName>
        <fullName evidence="10">Big brain</fullName>
    </recommendedName>
</protein>
<evidence type="ECO:0000313" key="8">
    <source>
        <dbReference type="EMBL" id="KAJ8980595.1"/>
    </source>
</evidence>
<feature type="compositionally biased region" description="Polar residues" evidence="6">
    <location>
        <begin position="376"/>
        <end position="397"/>
    </location>
</feature>
<feature type="compositionally biased region" description="Basic and acidic residues" evidence="6">
    <location>
        <begin position="290"/>
        <end position="303"/>
    </location>
</feature>
<keyword evidence="3 7" id="KW-1133">Transmembrane helix</keyword>
<feature type="region of interest" description="Disordered" evidence="6">
    <location>
        <begin position="207"/>
        <end position="397"/>
    </location>
</feature>
<dbReference type="InterPro" id="IPR034294">
    <property type="entry name" value="Aquaporin_transptr"/>
</dbReference>
<feature type="region of interest" description="Disordered" evidence="6">
    <location>
        <begin position="80"/>
        <end position="103"/>
    </location>
</feature>
<proteinExistence type="inferred from homology"/>
<reference evidence="8" key="1">
    <citation type="journal article" date="2023" name="Insect Mol. Biol.">
        <title>Genome sequencing provides insights into the evolution of gene families encoding plant cell wall-degrading enzymes in longhorned beetles.</title>
        <authorList>
            <person name="Shin N.R."/>
            <person name="Okamura Y."/>
            <person name="Kirsch R."/>
            <person name="Pauchet Y."/>
        </authorList>
    </citation>
    <scope>NUCLEOTIDE SEQUENCE</scope>
    <source>
        <strain evidence="8">MMC_N1</strain>
    </source>
</reference>
<evidence type="ECO:0000256" key="4">
    <source>
        <dbReference type="ARBA" id="ARBA00023136"/>
    </source>
</evidence>
<dbReference type="PANTHER" id="PTHR19139">
    <property type="entry name" value="AQUAPORIN TRANSPORTER"/>
    <property type="match status" value="1"/>
</dbReference>